<organism evidence="3 4">
    <name type="scientific">Phomopsis amygdali</name>
    <name type="common">Fusicoccum amygdali</name>
    <dbReference type="NCBI Taxonomy" id="1214568"/>
    <lineage>
        <taxon>Eukaryota</taxon>
        <taxon>Fungi</taxon>
        <taxon>Dikarya</taxon>
        <taxon>Ascomycota</taxon>
        <taxon>Pezizomycotina</taxon>
        <taxon>Sordariomycetes</taxon>
        <taxon>Sordariomycetidae</taxon>
        <taxon>Diaporthales</taxon>
        <taxon>Diaporthaceae</taxon>
        <taxon>Diaporthe</taxon>
    </lineage>
</organism>
<name>A0AAD9S0X0_PHOAM</name>
<dbReference type="EMBL" id="JAUJFL010000012">
    <property type="protein sequence ID" value="KAK2596001.1"/>
    <property type="molecule type" value="Genomic_DNA"/>
</dbReference>
<keyword evidence="2" id="KW-0472">Membrane</keyword>
<dbReference type="Proteomes" id="UP001265746">
    <property type="component" value="Unassembled WGS sequence"/>
</dbReference>
<dbReference type="PANTHER" id="PTHR35043">
    <property type="entry name" value="TRANSCRIPTION FACTOR DOMAIN-CONTAINING PROTEIN"/>
    <property type="match status" value="1"/>
</dbReference>
<reference evidence="3" key="1">
    <citation type="submission" date="2023-06" db="EMBL/GenBank/DDBJ databases">
        <authorList>
            <person name="Noh H."/>
        </authorList>
    </citation>
    <scope>NUCLEOTIDE SEQUENCE</scope>
    <source>
        <strain evidence="3">DUCC20226</strain>
    </source>
</reference>
<evidence type="ECO:0000256" key="2">
    <source>
        <dbReference type="SAM" id="Phobius"/>
    </source>
</evidence>
<keyword evidence="2" id="KW-1133">Transmembrane helix</keyword>
<feature type="region of interest" description="Disordered" evidence="1">
    <location>
        <begin position="246"/>
        <end position="290"/>
    </location>
</feature>
<feature type="transmembrane region" description="Helical" evidence="2">
    <location>
        <begin position="393"/>
        <end position="415"/>
    </location>
</feature>
<keyword evidence="2" id="KW-0812">Transmembrane</keyword>
<gene>
    <name evidence="3" type="ORF">N8I77_013513</name>
</gene>
<feature type="transmembrane region" description="Helical" evidence="2">
    <location>
        <begin position="528"/>
        <end position="548"/>
    </location>
</feature>
<feature type="compositionally biased region" description="Polar residues" evidence="1">
    <location>
        <begin position="184"/>
        <end position="193"/>
    </location>
</feature>
<evidence type="ECO:0000313" key="3">
    <source>
        <dbReference type="EMBL" id="KAK2596001.1"/>
    </source>
</evidence>
<feature type="region of interest" description="Disordered" evidence="1">
    <location>
        <begin position="184"/>
        <end position="232"/>
    </location>
</feature>
<feature type="compositionally biased region" description="Polar residues" evidence="1">
    <location>
        <begin position="279"/>
        <end position="290"/>
    </location>
</feature>
<proteinExistence type="predicted"/>
<evidence type="ECO:0000313" key="4">
    <source>
        <dbReference type="Proteomes" id="UP001265746"/>
    </source>
</evidence>
<dbReference type="PANTHER" id="PTHR35043:SF8">
    <property type="entry name" value="DUF4220 DOMAIN-CONTAINING PROTEIN"/>
    <property type="match status" value="1"/>
</dbReference>
<evidence type="ECO:0000256" key="1">
    <source>
        <dbReference type="SAM" id="MobiDB-lite"/>
    </source>
</evidence>
<comment type="caution">
    <text evidence="3">The sequence shown here is derived from an EMBL/GenBank/DDBJ whole genome shotgun (WGS) entry which is preliminary data.</text>
</comment>
<sequence length="774" mass="88430">MADIVVGWVPGPTERGTLTLLWSCVITIFACTWTVLHLNVPGRLDTSLTVALRKLKWMAINILFPEFVFSKAVCDLRLALQELREFDDYLREIDKTIEWTTRHQLSHDSWYVIRWTWEIHYPDGWSGFLYDLLRLDRPPHLLNLPAENVVRGCSPFKRFLRKFIVGPLSASTHPDNTTVELEARQSSFVQPDLQNERKRHEDRQTIHGLATEDHRQTREGQRQPGSIHKTPSLKVLQQKSLNNYAQESVGDPEGKDQARVDGANLEPAGSPDDGHNTDSRNTPSQEQDNMLKTTRNSLGVTRTIIQNWTVVHSYYAQMGGLVFPQGPHTVTASHLTRRFRWRFEDAEHPLMHLVLSKDDIEDRSKADWLLKSLAVLQITWIIMNVIVRHITGLPISQIEIATIAFAIMAVLIYLANWWKPKDISQPTTLQFHGYGGPVLNFWDRKQSFTQRILSPTSAIDKAAMGVPSIVERVANDVVWLEGNRPLLFYLMAGSSLIFGSLHCLAWNFEFPTRVELLCWRVASLMSAILPAVVLAISAILGHLAVHVLDHHFASKLSAELKLIFPVESRQLLTKPSFLFWDKGAQYALWKAPKDLRNWEVEPTASVIRHWRSRGNYGTVYLMVRFTESLAYLDHLLLIALAGSNKRTSIPSWEMIARRARYVKEILKNPELLEFWRDYEDFLGSKHPHLRRLVAGGPVTLYLQQILEVAEKVSTPAIMFKKRAERASNLVSINSLILYTAARLTILVLIFTSLRAAPAGVYQDTAWSRFLPKFS</sequence>
<keyword evidence="4" id="KW-1185">Reference proteome</keyword>
<protein>
    <submittedName>
        <fullName evidence="3">Uncharacterized protein</fullName>
    </submittedName>
</protein>
<feature type="transmembrane region" description="Helical" evidence="2">
    <location>
        <begin position="368"/>
        <end position="387"/>
    </location>
</feature>
<feature type="transmembrane region" description="Helical" evidence="2">
    <location>
        <begin position="486"/>
        <end position="508"/>
    </location>
</feature>
<accession>A0AAD9S0X0</accession>
<feature type="transmembrane region" description="Helical" evidence="2">
    <location>
        <begin position="729"/>
        <end position="750"/>
    </location>
</feature>
<feature type="transmembrane region" description="Helical" evidence="2">
    <location>
        <begin position="20"/>
        <end position="38"/>
    </location>
</feature>
<dbReference type="AlphaFoldDB" id="A0AAD9S0X0"/>
<feature type="compositionally biased region" description="Basic and acidic residues" evidence="1">
    <location>
        <begin position="194"/>
        <end position="221"/>
    </location>
</feature>